<dbReference type="Proteomes" id="UP000694845">
    <property type="component" value="Unplaced"/>
</dbReference>
<gene>
    <name evidence="18" type="primary">LOC110984857</name>
</gene>
<keyword evidence="17" id="KW-1185">Reference proteome</keyword>
<evidence type="ECO:0000256" key="15">
    <source>
        <dbReference type="SAM" id="SignalP"/>
    </source>
</evidence>
<evidence type="ECO:0000313" key="17">
    <source>
        <dbReference type="Proteomes" id="UP000694845"/>
    </source>
</evidence>
<dbReference type="InterPro" id="IPR057246">
    <property type="entry name" value="CARBOXYPEPT_ZN_1"/>
</dbReference>
<feature type="domain" description="Peptidase M14" evidence="16">
    <location>
        <begin position="122"/>
        <end position="416"/>
    </location>
</feature>
<keyword evidence="10" id="KW-0862">Zinc</keyword>
<evidence type="ECO:0000256" key="1">
    <source>
        <dbReference type="ARBA" id="ARBA00001947"/>
    </source>
</evidence>
<keyword evidence="9" id="KW-0378">Hydrolase</keyword>
<keyword evidence="5" id="KW-0121">Carboxypeptidase</keyword>
<dbReference type="PANTHER" id="PTHR11705">
    <property type="entry name" value="PROTEASE FAMILY M14 CARBOXYPEPTIDASE A,B"/>
    <property type="match status" value="1"/>
</dbReference>
<evidence type="ECO:0000256" key="14">
    <source>
        <dbReference type="PROSITE-ProRule" id="PRU01379"/>
    </source>
</evidence>
<keyword evidence="7" id="KW-0479">Metal-binding</keyword>
<evidence type="ECO:0000256" key="13">
    <source>
        <dbReference type="ARBA" id="ARBA00057299"/>
    </source>
</evidence>
<dbReference type="PANTHER" id="PTHR11705:SF91">
    <property type="entry name" value="FI01817P-RELATED"/>
    <property type="match status" value="1"/>
</dbReference>
<evidence type="ECO:0000313" key="18">
    <source>
        <dbReference type="RefSeq" id="XP_022101126.1"/>
    </source>
</evidence>
<protein>
    <submittedName>
        <fullName evidence="18">Carboxypeptidase B-like</fullName>
    </submittedName>
</protein>
<dbReference type="InterPro" id="IPR003146">
    <property type="entry name" value="M14A_act_pep"/>
</dbReference>
<evidence type="ECO:0000256" key="2">
    <source>
        <dbReference type="ARBA" id="ARBA00004613"/>
    </source>
</evidence>
<evidence type="ECO:0000256" key="5">
    <source>
        <dbReference type="ARBA" id="ARBA00022645"/>
    </source>
</evidence>
<feature type="active site" description="Proton donor/acceptor" evidence="14">
    <location>
        <position position="382"/>
    </location>
</feature>
<feature type="chain" id="PRO_5034030414" evidence="15">
    <location>
        <begin position="19"/>
        <end position="417"/>
    </location>
</feature>
<dbReference type="InterPro" id="IPR000834">
    <property type="entry name" value="Peptidase_M14"/>
</dbReference>
<evidence type="ECO:0000256" key="7">
    <source>
        <dbReference type="ARBA" id="ARBA00022723"/>
    </source>
</evidence>
<evidence type="ECO:0000256" key="9">
    <source>
        <dbReference type="ARBA" id="ARBA00022801"/>
    </source>
</evidence>
<dbReference type="SMART" id="SM00631">
    <property type="entry name" value="Zn_pept"/>
    <property type="match status" value="1"/>
</dbReference>
<dbReference type="KEGG" id="aplc:110984857"/>
<accession>A0A8B7ZD58</accession>
<dbReference type="PROSITE" id="PS00132">
    <property type="entry name" value="CARBOXYPEPT_ZN_1"/>
    <property type="match status" value="1"/>
</dbReference>
<dbReference type="RefSeq" id="XP_022101126.1">
    <property type="nucleotide sequence ID" value="XM_022245434.1"/>
</dbReference>
<evidence type="ECO:0000259" key="16">
    <source>
        <dbReference type="PROSITE" id="PS52035"/>
    </source>
</evidence>
<comment type="similarity">
    <text evidence="3 14">Belongs to the peptidase M14 family.</text>
</comment>
<dbReference type="AlphaFoldDB" id="A0A8B7ZD58"/>
<sequence length="417" mass="47057">MAVLRFILLAALLGLCPAEKKRYDGYKVLRVTPGDDFQLQSIVNLERMLEDKVDFWASSHHIGKSVDLMVSPEDEHSVQALLDQQGLESTVWISDVQQLIDETTPEEREENIAGLANFRYDRYHSFDDIIKWMKDVAAEHPNIASTQDIGSSYEKRVLSLLKLGKPGNGKPIFWLMSGTHAREWLSPATLLKIVDLFLTNYGNGNSDVVNLLDKVDFYLMPMSNPDGYEYSRSRDRMWRKTRSTESLWCTGTDPNRNWDINWGGTGSSGNPCSQTYRGSSAFSEIEVKTVADYVRGLQGVKVFIDLHAYSQYWTVPYGYKYARPPTYTDLMTVTNKAMAALKAEHGLTFATGTTAEVIYLASGISADWAYEKANIPYCFAPELRDKGYYGFLMPESQILPSAEEVFAAIKVIGNYII</sequence>
<reference evidence="18" key="1">
    <citation type="submission" date="2025-08" db="UniProtKB">
        <authorList>
            <consortium name="RefSeq"/>
        </authorList>
    </citation>
    <scope>IDENTIFICATION</scope>
</reference>
<dbReference type="GO" id="GO:0008270">
    <property type="term" value="F:zinc ion binding"/>
    <property type="evidence" value="ECO:0007669"/>
    <property type="project" value="InterPro"/>
</dbReference>
<dbReference type="Gene3D" id="3.30.70.340">
    <property type="entry name" value="Metallocarboxypeptidase-like"/>
    <property type="match status" value="1"/>
</dbReference>
<dbReference type="Pfam" id="PF02244">
    <property type="entry name" value="Propep_M14"/>
    <property type="match status" value="1"/>
</dbReference>
<dbReference type="PRINTS" id="PR00765">
    <property type="entry name" value="CRBOXYPTASEA"/>
</dbReference>
<dbReference type="Gene3D" id="3.40.630.10">
    <property type="entry name" value="Zn peptidases"/>
    <property type="match status" value="1"/>
</dbReference>
<name>A0A8B7ZD58_ACAPL</name>
<evidence type="ECO:0000256" key="11">
    <source>
        <dbReference type="ARBA" id="ARBA00023049"/>
    </source>
</evidence>
<dbReference type="FunFam" id="3.30.70.340:FF:000002">
    <property type="entry name" value="Carboxypeptidase A"/>
    <property type="match status" value="1"/>
</dbReference>
<feature type="signal peptide" evidence="15">
    <location>
        <begin position="1"/>
        <end position="18"/>
    </location>
</feature>
<evidence type="ECO:0000256" key="12">
    <source>
        <dbReference type="ARBA" id="ARBA00023157"/>
    </source>
</evidence>
<keyword evidence="11" id="KW-0482">Metalloprotease</keyword>
<evidence type="ECO:0000256" key="6">
    <source>
        <dbReference type="ARBA" id="ARBA00022670"/>
    </source>
</evidence>
<dbReference type="SUPFAM" id="SSF54897">
    <property type="entry name" value="Protease propeptides/inhibitors"/>
    <property type="match status" value="1"/>
</dbReference>
<dbReference type="GO" id="GO:0004181">
    <property type="term" value="F:metallocarboxypeptidase activity"/>
    <property type="evidence" value="ECO:0007669"/>
    <property type="project" value="InterPro"/>
</dbReference>
<evidence type="ECO:0000256" key="3">
    <source>
        <dbReference type="ARBA" id="ARBA00005988"/>
    </source>
</evidence>
<keyword evidence="4" id="KW-0964">Secreted</keyword>
<keyword evidence="8 15" id="KW-0732">Signal</keyword>
<evidence type="ECO:0000256" key="10">
    <source>
        <dbReference type="ARBA" id="ARBA00022833"/>
    </source>
</evidence>
<keyword evidence="12" id="KW-1015">Disulfide bond</keyword>
<evidence type="ECO:0000256" key="4">
    <source>
        <dbReference type="ARBA" id="ARBA00022525"/>
    </source>
</evidence>
<dbReference type="OrthoDB" id="3626597at2759"/>
<dbReference type="GO" id="GO:0006508">
    <property type="term" value="P:proteolysis"/>
    <property type="evidence" value="ECO:0007669"/>
    <property type="project" value="UniProtKB-KW"/>
</dbReference>
<dbReference type="OMA" id="WSYDSGI"/>
<dbReference type="GeneID" id="110984857"/>
<dbReference type="InterPro" id="IPR036990">
    <property type="entry name" value="M14A-like_propep"/>
</dbReference>
<dbReference type="CDD" id="cd03860">
    <property type="entry name" value="M14_CP_A-B_like"/>
    <property type="match status" value="1"/>
</dbReference>
<keyword evidence="6" id="KW-0645">Protease</keyword>
<proteinExistence type="inferred from homology"/>
<dbReference type="Pfam" id="PF00246">
    <property type="entry name" value="Peptidase_M14"/>
    <property type="match status" value="1"/>
</dbReference>
<organism evidence="17 18">
    <name type="scientific">Acanthaster planci</name>
    <name type="common">Crown-of-thorns starfish</name>
    <dbReference type="NCBI Taxonomy" id="133434"/>
    <lineage>
        <taxon>Eukaryota</taxon>
        <taxon>Metazoa</taxon>
        <taxon>Echinodermata</taxon>
        <taxon>Eleutherozoa</taxon>
        <taxon>Asterozoa</taxon>
        <taxon>Asteroidea</taxon>
        <taxon>Valvatacea</taxon>
        <taxon>Valvatida</taxon>
        <taxon>Acanthasteridae</taxon>
        <taxon>Acanthaster</taxon>
    </lineage>
</organism>
<comment type="cofactor">
    <cofactor evidence="1">
        <name>Zn(2+)</name>
        <dbReference type="ChEBI" id="CHEBI:29105"/>
    </cofactor>
</comment>
<dbReference type="SUPFAM" id="SSF53187">
    <property type="entry name" value="Zn-dependent exopeptidases"/>
    <property type="match status" value="1"/>
</dbReference>
<dbReference type="FunFam" id="3.40.630.10:FF:000040">
    <property type="entry name" value="zinc carboxypeptidase"/>
    <property type="match status" value="1"/>
</dbReference>
<dbReference type="PROSITE" id="PS52035">
    <property type="entry name" value="PEPTIDASE_M14"/>
    <property type="match status" value="1"/>
</dbReference>
<evidence type="ECO:0000256" key="8">
    <source>
        <dbReference type="ARBA" id="ARBA00022729"/>
    </source>
</evidence>
<dbReference type="GO" id="GO:0005615">
    <property type="term" value="C:extracellular space"/>
    <property type="evidence" value="ECO:0007669"/>
    <property type="project" value="TreeGrafter"/>
</dbReference>
<comment type="subcellular location">
    <subcellularLocation>
        <location evidence="2">Secreted</location>
    </subcellularLocation>
</comment>
<comment type="function">
    <text evidence="13">Involved in the digestion of the blood meal.</text>
</comment>